<feature type="compositionally biased region" description="Pro residues" evidence="1">
    <location>
        <begin position="208"/>
        <end position="224"/>
    </location>
</feature>
<feature type="compositionally biased region" description="Pro residues" evidence="1">
    <location>
        <begin position="352"/>
        <end position="365"/>
    </location>
</feature>
<dbReference type="EMBL" id="HAHN01000034">
    <property type="protein sequence ID" value="SNX32928.1"/>
    <property type="molecule type" value="Transcribed_RNA"/>
</dbReference>
<keyword evidence="2" id="KW-0732">Signal</keyword>
<dbReference type="GO" id="GO:0005576">
    <property type="term" value="C:extracellular region"/>
    <property type="evidence" value="ECO:0007669"/>
    <property type="project" value="InterPro"/>
</dbReference>
<dbReference type="InterPro" id="IPR036508">
    <property type="entry name" value="Chitin-bd_dom_sf"/>
</dbReference>
<sequence>MEKSRSWLSSFLLVLLVGLPTLRAEDYNGDIGDVGKDIYDSGGGSPKGDLGVSETRISNVAQLGFSGIEQRHDGYVKGETPTIPKTSFSCSAQPYNPGLYADVETQCQVYHVCFEDRQESFLCGPGTNFNQKILACDFWYNFNCQDSPSYYSANSEIGKVPERTGYRPTGDQSFPGQIQQTRQPSFPSFPSYPQEEQRPITDEERYVPRPPSPPRIPSPPPPRVQPSQPISRPPPPPPVVRPPSPPIRVRPPPPPPSIQQQVDTDYNFDGDYQRPPPPVILPPAQPATARPKPVFPPVVSPPRVVYPPAQPSIPIGQPINQPRPVIPTRPRQPEFPPTPDHPNANLKGSPGYRPPYEPPRIPQPSQPIDTGYPTYRPPPPPPPVISQRPADKGYNPRPPPPPIQQQHIETNYVPPPPPPPPVPPLASPPLSFPFVVDTSS</sequence>
<reference evidence="4" key="1">
    <citation type="submission" date="2017-05" db="EMBL/GenBank/DDBJ databases">
        <authorList>
            <person name="QRISCLOUD D."/>
        </authorList>
    </citation>
    <scope>NUCLEOTIDE SEQUENCE</scope>
</reference>
<feature type="signal peptide" evidence="2">
    <location>
        <begin position="1"/>
        <end position="24"/>
    </location>
</feature>
<dbReference type="AlphaFoldDB" id="A0A4Q8K154"/>
<dbReference type="Gene3D" id="2.170.140.10">
    <property type="entry name" value="Chitin binding domain"/>
    <property type="match status" value="1"/>
</dbReference>
<organism evidence="4">
    <name type="scientific">Liphistius thaleban</name>
    <dbReference type="NCBI Taxonomy" id="1905330"/>
    <lineage>
        <taxon>Eukaryota</taxon>
        <taxon>Metazoa</taxon>
        <taxon>Ecdysozoa</taxon>
        <taxon>Arthropoda</taxon>
        <taxon>Chelicerata</taxon>
        <taxon>Arachnida</taxon>
        <taxon>Araneae</taxon>
        <taxon>Mesothelae</taxon>
        <taxon>Liphistiidae</taxon>
        <taxon>Liphistius</taxon>
    </lineage>
</organism>
<feature type="compositionally biased region" description="Pro residues" evidence="1">
    <location>
        <begin position="375"/>
        <end position="384"/>
    </location>
</feature>
<feature type="compositionally biased region" description="Pro residues" evidence="1">
    <location>
        <begin position="231"/>
        <end position="257"/>
    </location>
</feature>
<proteinExistence type="predicted"/>
<evidence type="ECO:0000256" key="1">
    <source>
        <dbReference type="SAM" id="MobiDB-lite"/>
    </source>
</evidence>
<protein>
    <submittedName>
        <fullName evidence="4">U17-Liphistoxin-Lth1a_1</fullName>
    </submittedName>
</protein>
<dbReference type="Pfam" id="PF01607">
    <property type="entry name" value="CBM_14"/>
    <property type="match status" value="1"/>
</dbReference>
<evidence type="ECO:0000256" key="2">
    <source>
        <dbReference type="SAM" id="SignalP"/>
    </source>
</evidence>
<dbReference type="PANTHER" id="PTHR22933">
    <property type="entry name" value="FI18007P1-RELATED"/>
    <property type="match status" value="1"/>
</dbReference>
<feature type="region of interest" description="Disordered" evidence="1">
    <location>
        <begin position="309"/>
        <end position="430"/>
    </location>
</feature>
<dbReference type="InterPro" id="IPR002557">
    <property type="entry name" value="Chitin-bd_dom"/>
</dbReference>
<feature type="chain" id="PRO_5033830900" evidence="2">
    <location>
        <begin position="25"/>
        <end position="440"/>
    </location>
</feature>
<feature type="domain" description="Chitin-binding type-2" evidence="3">
    <location>
        <begin position="87"/>
        <end position="146"/>
    </location>
</feature>
<reference evidence="4" key="2">
    <citation type="submission" date="2019-05" db="EMBL/GenBank/DDBJ databases">
        <title>Unravelling the molecular evolution of spider venoms.</title>
        <authorList>
            <person name="Pineda S."/>
        </authorList>
    </citation>
    <scope>NUCLEOTIDE SEQUENCE</scope>
</reference>
<feature type="compositionally biased region" description="Pro residues" evidence="1">
    <location>
        <begin position="413"/>
        <end position="430"/>
    </location>
</feature>
<dbReference type="SMART" id="SM00494">
    <property type="entry name" value="ChtBD2"/>
    <property type="match status" value="1"/>
</dbReference>
<dbReference type="EMBL" id="HAHN01000008">
    <property type="protein sequence ID" value="SNX32736.1"/>
    <property type="molecule type" value="Transcribed_RNA"/>
</dbReference>
<dbReference type="PRINTS" id="PR01217">
    <property type="entry name" value="PRICHEXTENSN"/>
</dbReference>
<dbReference type="InterPro" id="IPR052976">
    <property type="entry name" value="Scoloptoxin-like"/>
</dbReference>
<feature type="region of interest" description="Disordered" evidence="1">
    <location>
        <begin position="161"/>
        <end position="295"/>
    </location>
</feature>
<feature type="compositionally biased region" description="Basic and acidic residues" evidence="1">
    <location>
        <begin position="195"/>
        <end position="207"/>
    </location>
</feature>
<dbReference type="SUPFAM" id="SSF57625">
    <property type="entry name" value="Invertebrate chitin-binding proteins"/>
    <property type="match status" value="1"/>
</dbReference>
<feature type="compositionally biased region" description="Polar residues" evidence="1">
    <location>
        <begin position="170"/>
        <end position="183"/>
    </location>
</feature>
<name>A0A4Q8K154_9ARAC</name>
<accession>A0A4Q8K154</accession>
<dbReference type="GO" id="GO:0008061">
    <property type="term" value="F:chitin binding"/>
    <property type="evidence" value="ECO:0007669"/>
    <property type="project" value="InterPro"/>
</dbReference>
<dbReference type="PROSITE" id="PS50940">
    <property type="entry name" value="CHIT_BIND_II"/>
    <property type="match status" value="1"/>
</dbReference>
<evidence type="ECO:0000259" key="3">
    <source>
        <dbReference type="PROSITE" id="PS50940"/>
    </source>
</evidence>
<dbReference type="PANTHER" id="PTHR22933:SF44">
    <property type="entry name" value="RE15157P"/>
    <property type="match status" value="1"/>
</dbReference>
<feature type="compositionally biased region" description="Pro residues" evidence="1">
    <location>
        <begin position="274"/>
        <end position="285"/>
    </location>
</feature>
<evidence type="ECO:0000313" key="4">
    <source>
        <dbReference type="EMBL" id="SNX32928.1"/>
    </source>
</evidence>